<evidence type="ECO:0000313" key="2">
    <source>
        <dbReference type="EMBL" id="KZS99686.1"/>
    </source>
</evidence>
<dbReference type="EMBL" id="KV427732">
    <property type="protein sequence ID" value="KZS99686.1"/>
    <property type="molecule type" value="Genomic_DNA"/>
</dbReference>
<organism evidence="2 3">
    <name type="scientific">Laetiporus sulphureus 93-53</name>
    <dbReference type="NCBI Taxonomy" id="1314785"/>
    <lineage>
        <taxon>Eukaryota</taxon>
        <taxon>Fungi</taxon>
        <taxon>Dikarya</taxon>
        <taxon>Basidiomycota</taxon>
        <taxon>Agaricomycotina</taxon>
        <taxon>Agaricomycetes</taxon>
        <taxon>Polyporales</taxon>
        <taxon>Laetiporus</taxon>
    </lineage>
</organism>
<dbReference type="RefSeq" id="XP_040757427.1">
    <property type="nucleotide sequence ID" value="XM_040914846.1"/>
</dbReference>
<keyword evidence="1" id="KW-0472">Membrane</keyword>
<dbReference type="Proteomes" id="UP000076871">
    <property type="component" value="Unassembled WGS sequence"/>
</dbReference>
<gene>
    <name evidence="2" type="ORF">LAESUDRAFT_85556</name>
</gene>
<evidence type="ECO:0000313" key="3">
    <source>
        <dbReference type="Proteomes" id="UP000076871"/>
    </source>
</evidence>
<keyword evidence="1" id="KW-0812">Transmembrane</keyword>
<sequence length="81" mass="8988">MNWPESARRRPNLGTLHLFLLHVHLHLNCLLLTLVRLLSSHGPFEKLVGAVRSKAPSACIYTRNGDGLCSNETSMQSHSSP</sequence>
<keyword evidence="1" id="KW-1133">Transmembrane helix</keyword>
<proteinExistence type="predicted"/>
<reference evidence="2 3" key="1">
    <citation type="journal article" date="2016" name="Mol. Biol. Evol.">
        <title>Comparative Genomics of Early-Diverging Mushroom-Forming Fungi Provides Insights into the Origins of Lignocellulose Decay Capabilities.</title>
        <authorList>
            <person name="Nagy L.G."/>
            <person name="Riley R."/>
            <person name="Tritt A."/>
            <person name="Adam C."/>
            <person name="Daum C."/>
            <person name="Floudas D."/>
            <person name="Sun H."/>
            <person name="Yadav J.S."/>
            <person name="Pangilinan J."/>
            <person name="Larsson K.H."/>
            <person name="Matsuura K."/>
            <person name="Barry K."/>
            <person name="Labutti K."/>
            <person name="Kuo R."/>
            <person name="Ohm R.A."/>
            <person name="Bhattacharya S.S."/>
            <person name="Shirouzu T."/>
            <person name="Yoshinaga Y."/>
            <person name="Martin F.M."/>
            <person name="Grigoriev I.V."/>
            <person name="Hibbett D.S."/>
        </authorList>
    </citation>
    <scope>NUCLEOTIDE SEQUENCE [LARGE SCALE GENOMIC DNA]</scope>
    <source>
        <strain evidence="2 3">93-53</strain>
    </source>
</reference>
<dbReference type="AlphaFoldDB" id="A0A165AUI2"/>
<name>A0A165AUI2_9APHY</name>
<accession>A0A165AUI2</accession>
<protein>
    <submittedName>
        <fullName evidence="2">Uncharacterized protein</fullName>
    </submittedName>
</protein>
<feature type="transmembrane region" description="Helical" evidence="1">
    <location>
        <begin position="16"/>
        <end position="38"/>
    </location>
</feature>
<dbReference type="InParanoid" id="A0A165AUI2"/>
<dbReference type="GeneID" id="63831873"/>
<evidence type="ECO:0000256" key="1">
    <source>
        <dbReference type="SAM" id="Phobius"/>
    </source>
</evidence>
<keyword evidence="3" id="KW-1185">Reference proteome</keyword>